<dbReference type="InterPro" id="IPR009057">
    <property type="entry name" value="Homeodomain-like_sf"/>
</dbReference>
<dbReference type="InParanoid" id="D8U2B2"/>
<sequence length="537" mass="59663">MMHIRLKFGQGLNFAALGLQSGEEWTFHVAQDTSIEDLKIVLLQLCGNNLSFGQLRLRRNGSPEELAEYIGAEKPCTSTYRPRPCTLAHHGIVNGSILEVDILLGQPWCRLLCNQHKANSMAFWSPQGGRQDIDGSHESDDEVVILDSGAPTKHRRVSVAEHNHDAIDLSSGQDNQVPRQPVGAPSHRQRRTVPQVSDALDDSDVEIQEPPNVAARPRRVAPVQRNHPAQGIQEEQQQQQQRQLSVPQAAPALTGQQPQQAPAPQATRLPLPQTMQRELRPTAQSQQGDPGREQPQGLQGRGQEPSERQQGRISQREQGRSNGLTELQPGAGDHQPLSPPGLEQENQPPHEPEPRPSQLPTVERQPQQQGQVIQEPQMDAMKQQQQIDPEQRWQGMPPRQQQPQRQPLPTVVVGQARGAQRQQPGTAAGTGAYGGGDAAEQRDDERPASPSAHRTITGPSKHWTVVETQALADAMEEHGKRWAVIERETKLRDQKTLRYRWRNLVSACKTGWVGTRGTQLPKSLRDQITDLYNRLGA</sequence>
<feature type="compositionally biased region" description="Low complexity" evidence="1">
    <location>
        <begin position="210"/>
        <end position="223"/>
    </location>
</feature>
<feature type="region of interest" description="Disordered" evidence="1">
    <location>
        <begin position="278"/>
        <end position="460"/>
    </location>
</feature>
<protein>
    <recommendedName>
        <fullName evidence="2">Myb-like domain-containing protein</fullName>
    </recommendedName>
</protein>
<dbReference type="PROSITE" id="PS50090">
    <property type="entry name" value="MYB_LIKE"/>
    <property type="match status" value="1"/>
</dbReference>
<accession>D8U2B2</accession>
<evidence type="ECO:0000313" key="4">
    <source>
        <dbReference type="Proteomes" id="UP000001058"/>
    </source>
</evidence>
<name>D8U2B2_VOLCA</name>
<feature type="compositionally biased region" description="Low complexity" evidence="1">
    <location>
        <begin position="233"/>
        <end position="265"/>
    </location>
</feature>
<feature type="compositionally biased region" description="Low complexity" evidence="1">
    <location>
        <begin position="392"/>
        <end position="430"/>
    </location>
</feature>
<gene>
    <name evidence="3" type="ORF">VOLCADRAFT_105674</name>
</gene>
<feature type="compositionally biased region" description="Basic and acidic residues" evidence="1">
    <location>
        <begin position="304"/>
        <end position="319"/>
    </location>
</feature>
<dbReference type="KEGG" id="vcn:VOLCADRAFT_105674"/>
<dbReference type="EMBL" id="GL378353">
    <property type="protein sequence ID" value="EFJ46033.1"/>
    <property type="molecule type" value="Genomic_DNA"/>
</dbReference>
<organism evidence="4">
    <name type="scientific">Volvox carteri f. nagariensis</name>
    <dbReference type="NCBI Taxonomy" id="3068"/>
    <lineage>
        <taxon>Eukaryota</taxon>
        <taxon>Viridiplantae</taxon>
        <taxon>Chlorophyta</taxon>
        <taxon>core chlorophytes</taxon>
        <taxon>Chlorophyceae</taxon>
        <taxon>CS clade</taxon>
        <taxon>Chlamydomonadales</taxon>
        <taxon>Volvocaceae</taxon>
        <taxon>Volvox</taxon>
    </lineage>
</organism>
<dbReference type="Pfam" id="PF13921">
    <property type="entry name" value="Myb_DNA-bind_6"/>
    <property type="match status" value="1"/>
</dbReference>
<proteinExistence type="predicted"/>
<evidence type="ECO:0000256" key="1">
    <source>
        <dbReference type="SAM" id="MobiDB-lite"/>
    </source>
</evidence>
<evidence type="ECO:0000259" key="2">
    <source>
        <dbReference type="PROSITE" id="PS50090"/>
    </source>
</evidence>
<evidence type="ECO:0000313" key="3">
    <source>
        <dbReference type="EMBL" id="EFJ46033.1"/>
    </source>
</evidence>
<keyword evidence="4" id="KW-1185">Reference proteome</keyword>
<reference evidence="3 4" key="1">
    <citation type="journal article" date="2010" name="Science">
        <title>Genomic analysis of organismal complexity in the multicellular green alga Volvox carteri.</title>
        <authorList>
            <person name="Prochnik S.E."/>
            <person name="Umen J."/>
            <person name="Nedelcu A.M."/>
            <person name="Hallmann A."/>
            <person name="Miller S.M."/>
            <person name="Nishii I."/>
            <person name="Ferris P."/>
            <person name="Kuo A."/>
            <person name="Mitros T."/>
            <person name="Fritz-Laylin L.K."/>
            <person name="Hellsten U."/>
            <person name="Chapman J."/>
            <person name="Simakov O."/>
            <person name="Rensing S.A."/>
            <person name="Terry A."/>
            <person name="Pangilinan J."/>
            <person name="Kapitonov V."/>
            <person name="Jurka J."/>
            <person name="Salamov A."/>
            <person name="Shapiro H."/>
            <person name="Schmutz J."/>
            <person name="Grimwood J."/>
            <person name="Lindquist E."/>
            <person name="Lucas S."/>
            <person name="Grigoriev I.V."/>
            <person name="Schmitt R."/>
            <person name="Kirk D."/>
            <person name="Rokhsar D.S."/>
        </authorList>
    </citation>
    <scope>NUCLEOTIDE SEQUENCE [LARGE SCALE GENOMIC DNA]</scope>
    <source>
        <strain evidence="4">f. Nagariensis / Eve</strain>
    </source>
</reference>
<dbReference type="GeneID" id="9627443"/>
<dbReference type="SMART" id="SM00717">
    <property type="entry name" value="SANT"/>
    <property type="match status" value="1"/>
</dbReference>
<dbReference type="OrthoDB" id="10657949at2759"/>
<dbReference type="Gene3D" id="1.10.10.60">
    <property type="entry name" value="Homeodomain-like"/>
    <property type="match status" value="1"/>
</dbReference>
<dbReference type="InterPro" id="IPR001005">
    <property type="entry name" value="SANT/Myb"/>
</dbReference>
<dbReference type="RefSeq" id="XP_002952783.1">
    <property type="nucleotide sequence ID" value="XM_002952737.1"/>
</dbReference>
<dbReference type="Proteomes" id="UP000001058">
    <property type="component" value="Unassembled WGS sequence"/>
</dbReference>
<dbReference type="AlphaFoldDB" id="D8U2B2"/>
<feature type="region of interest" description="Disordered" evidence="1">
    <location>
        <begin position="166"/>
        <end position="265"/>
    </location>
</feature>
<feature type="compositionally biased region" description="Low complexity" evidence="1">
    <location>
        <begin position="356"/>
        <end position="377"/>
    </location>
</feature>
<dbReference type="SUPFAM" id="SSF46689">
    <property type="entry name" value="Homeodomain-like"/>
    <property type="match status" value="1"/>
</dbReference>
<feature type="domain" description="Myb-like" evidence="2">
    <location>
        <begin position="463"/>
        <end position="505"/>
    </location>
</feature>